<sequence length="178" mass="20732">MARPLLSRKTDLCLLIFFCLHTFFVIGVDCLELYPAAVHSYPPFPHLLQLRQFYIDTYQDKFLSAAVPDQQPWFVACTWMEFLYHVPTCVWAVWGLYREHALVPLALLPWAVQTFVTTLLCVVELWNWEDRTTEIKWALTGCYGPYLVVSAWVASVMYGRLKEALLLQRQQQVKAKGQ</sequence>
<organism evidence="9 10">
    <name type="scientific">Talaromyces rugulosus</name>
    <name type="common">Penicillium rugulosum</name>
    <dbReference type="NCBI Taxonomy" id="121627"/>
    <lineage>
        <taxon>Eukaryota</taxon>
        <taxon>Fungi</taxon>
        <taxon>Dikarya</taxon>
        <taxon>Ascomycota</taxon>
        <taxon>Pezizomycotina</taxon>
        <taxon>Eurotiomycetes</taxon>
        <taxon>Eurotiomycetidae</taxon>
        <taxon>Eurotiales</taxon>
        <taxon>Trichocomaceae</taxon>
        <taxon>Talaromyces</taxon>
        <taxon>Talaromyces sect. Islandici</taxon>
    </lineage>
</organism>
<keyword evidence="4 7" id="KW-0256">Endoplasmic reticulum</keyword>
<keyword evidence="6 7" id="KW-0472">Membrane</keyword>
<evidence type="ECO:0000256" key="5">
    <source>
        <dbReference type="ARBA" id="ARBA00022989"/>
    </source>
</evidence>
<name>A0A7H8R3C3_TALRU</name>
<dbReference type="KEGG" id="trg:TRUGW13939_07673"/>
<dbReference type="PIRSF" id="PIRSF031032">
    <property type="entry name" value="TMP_97_prd"/>
    <property type="match status" value="1"/>
</dbReference>
<reference evidence="10" key="1">
    <citation type="submission" date="2020-06" db="EMBL/GenBank/DDBJ databases">
        <title>A chromosome-scale genome assembly of Talaromyces rugulosus W13939.</title>
        <authorList>
            <person name="Wang B."/>
            <person name="Guo L."/>
            <person name="Ye K."/>
            <person name="Wang L."/>
        </authorList>
    </citation>
    <scope>NUCLEOTIDE SEQUENCE [LARGE SCALE GENOMIC DNA]</scope>
    <source>
        <strain evidence="10">W13939</strain>
    </source>
</reference>
<dbReference type="InterPro" id="IPR051987">
    <property type="entry name" value="Sigma-2_receptor-like"/>
</dbReference>
<dbReference type="InterPro" id="IPR016964">
    <property type="entry name" value="Sigma2_recept"/>
</dbReference>
<evidence type="ECO:0000313" key="9">
    <source>
        <dbReference type="EMBL" id="QKX60528.1"/>
    </source>
</evidence>
<evidence type="ECO:0000256" key="4">
    <source>
        <dbReference type="ARBA" id="ARBA00022824"/>
    </source>
</evidence>
<evidence type="ECO:0000256" key="3">
    <source>
        <dbReference type="ARBA" id="ARBA00022692"/>
    </source>
</evidence>
<evidence type="ECO:0000256" key="1">
    <source>
        <dbReference type="ARBA" id="ARBA00004477"/>
    </source>
</evidence>
<dbReference type="OrthoDB" id="433124at2759"/>
<evidence type="ECO:0000259" key="8">
    <source>
        <dbReference type="PROSITE" id="PS51751"/>
    </source>
</evidence>
<dbReference type="GeneID" id="55995163"/>
<gene>
    <name evidence="9" type="ORF">TRUGW13939_07673</name>
</gene>
<dbReference type="Proteomes" id="UP000509510">
    <property type="component" value="Chromosome IV"/>
</dbReference>
<comment type="similarity">
    <text evidence="2">Belongs to the TMEM97/sigma-2 receptor family.</text>
</comment>
<comment type="subcellular location">
    <subcellularLocation>
        <location evidence="1">Endoplasmic reticulum membrane</location>
        <topology evidence="1">Multi-pass membrane protein</topology>
    </subcellularLocation>
</comment>
<feature type="transmembrane region" description="Helical" evidence="7">
    <location>
        <begin position="73"/>
        <end position="94"/>
    </location>
</feature>
<dbReference type="AlphaFoldDB" id="A0A7H8R3C3"/>
<dbReference type="PROSITE" id="PS51751">
    <property type="entry name" value="EXPERA"/>
    <property type="match status" value="1"/>
</dbReference>
<evidence type="ECO:0000256" key="6">
    <source>
        <dbReference type="ARBA" id="ARBA00023136"/>
    </source>
</evidence>
<dbReference type="GO" id="GO:0005789">
    <property type="term" value="C:endoplasmic reticulum membrane"/>
    <property type="evidence" value="ECO:0007669"/>
    <property type="project" value="UniProtKB-SubCell"/>
</dbReference>
<evidence type="ECO:0000313" key="10">
    <source>
        <dbReference type="Proteomes" id="UP000509510"/>
    </source>
</evidence>
<feature type="transmembrane region" description="Helical" evidence="7">
    <location>
        <begin position="101"/>
        <end position="126"/>
    </location>
</feature>
<dbReference type="Pfam" id="PF05241">
    <property type="entry name" value="EBP"/>
    <property type="match status" value="1"/>
</dbReference>
<feature type="transmembrane region" description="Helical" evidence="7">
    <location>
        <begin position="12"/>
        <end position="34"/>
    </location>
</feature>
<feature type="transmembrane region" description="Helical" evidence="7">
    <location>
        <begin position="138"/>
        <end position="159"/>
    </location>
</feature>
<dbReference type="PANTHER" id="PTHR31204:SF1">
    <property type="entry name" value="SIGMA INTRACELLULAR RECEPTOR 2"/>
    <property type="match status" value="1"/>
</dbReference>
<dbReference type="EMBL" id="CP055901">
    <property type="protein sequence ID" value="QKX60528.1"/>
    <property type="molecule type" value="Genomic_DNA"/>
</dbReference>
<feature type="domain" description="EXPERA" evidence="8">
    <location>
        <begin position="10"/>
        <end position="154"/>
    </location>
</feature>
<evidence type="ECO:0000256" key="7">
    <source>
        <dbReference type="PIRNR" id="PIRNR031032"/>
    </source>
</evidence>
<proteinExistence type="inferred from homology"/>
<dbReference type="InterPro" id="IPR033118">
    <property type="entry name" value="EXPERA"/>
</dbReference>
<dbReference type="PANTHER" id="PTHR31204">
    <property type="entry name" value="SIGMA INTRACELLULAR RECEPTOR 2"/>
    <property type="match status" value="1"/>
</dbReference>
<evidence type="ECO:0000256" key="2">
    <source>
        <dbReference type="ARBA" id="ARBA00009096"/>
    </source>
</evidence>
<protein>
    <recommendedName>
        <fullName evidence="7">Efficient mitochondria targeting-associated protein 19</fullName>
    </recommendedName>
</protein>
<keyword evidence="10" id="KW-1185">Reference proteome</keyword>
<keyword evidence="3 7" id="KW-0812">Transmembrane</keyword>
<dbReference type="RefSeq" id="XP_035346704.1">
    <property type="nucleotide sequence ID" value="XM_035490811.1"/>
</dbReference>
<keyword evidence="5 7" id="KW-1133">Transmembrane helix</keyword>
<accession>A0A7H8R3C3</accession>